<dbReference type="Proteomes" id="UP001328107">
    <property type="component" value="Unassembled WGS sequence"/>
</dbReference>
<dbReference type="AlphaFoldDB" id="A0AAN5D8Q4"/>
<name>A0AAN5D8Q4_9BILA</name>
<reference evidence="2" key="1">
    <citation type="submission" date="2022-10" db="EMBL/GenBank/DDBJ databases">
        <title>Genome assembly of Pristionchus species.</title>
        <authorList>
            <person name="Yoshida K."/>
            <person name="Sommer R.J."/>
        </authorList>
    </citation>
    <scope>NUCLEOTIDE SEQUENCE [LARGE SCALE GENOMIC DNA]</scope>
    <source>
        <strain evidence="2">RS5460</strain>
    </source>
</reference>
<feature type="non-terminal residue" evidence="1">
    <location>
        <position position="154"/>
    </location>
</feature>
<evidence type="ECO:0000313" key="2">
    <source>
        <dbReference type="Proteomes" id="UP001328107"/>
    </source>
</evidence>
<protein>
    <submittedName>
        <fullName evidence="1">Uncharacterized protein</fullName>
    </submittedName>
</protein>
<keyword evidence="2" id="KW-1185">Reference proteome</keyword>
<accession>A0AAN5D8Q4</accession>
<gene>
    <name evidence="1" type="ORF">PMAYCL1PPCAC_28295</name>
</gene>
<organism evidence="1 2">
    <name type="scientific">Pristionchus mayeri</name>
    <dbReference type="NCBI Taxonomy" id="1317129"/>
    <lineage>
        <taxon>Eukaryota</taxon>
        <taxon>Metazoa</taxon>
        <taxon>Ecdysozoa</taxon>
        <taxon>Nematoda</taxon>
        <taxon>Chromadorea</taxon>
        <taxon>Rhabditida</taxon>
        <taxon>Rhabditina</taxon>
        <taxon>Diplogasteromorpha</taxon>
        <taxon>Diplogasteroidea</taxon>
        <taxon>Neodiplogasteridae</taxon>
        <taxon>Pristionchus</taxon>
    </lineage>
</organism>
<sequence length="154" mass="17170">ENLQAVLPEVRMELSLLTNATMMVDRPGYPGQQVNLREIASHVIFTRKSSADKWGQMANFVLDEVLPREVQLNYSGAAKAVAYYPLPRPFVDGIIQCCMISSNMDTQGMVEFLPKVSSCVRAALKGKLNEMRKNESKDLEVLKKNAIALGWTPP</sequence>
<dbReference type="EMBL" id="BTRK01000006">
    <property type="protein sequence ID" value="GMR58100.1"/>
    <property type="molecule type" value="Genomic_DNA"/>
</dbReference>
<feature type="non-terminal residue" evidence="1">
    <location>
        <position position="1"/>
    </location>
</feature>
<proteinExistence type="predicted"/>
<evidence type="ECO:0000313" key="1">
    <source>
        <dbReference type="EMBL" id="GMR58100.1"/>
    </source>
</evidence>
<comment type="caution">
    <text evidence="1">The sequence shown here is derived from an EMBL/GenBank/DDBJ whole genome shotgun (WGS) entry which is preliminary data.</text>
</comment>